<keyword evidence="2" id="KW-0812">Transmembrane</keyword>
<reference evidence="3 4" key="1">
    <citation type="submission" date="2016-06" db="EMBL/GenBank/DDBJ databases">
        <title>Evolution of pathogenesis and genome organization in the Tremellales.</title>
        <authorList>
            <person name="Cuomo C."/>
            <person name="Litvintseva A."/>
            <person name="Heitman J."/>
            <person name="Chen Y."/>
            <person name="Sun S."/>
            <person name="Springer D."/>
            <person name="Dromer F."/>
            <person name="Young S."/>
            <person name="Zeng Q."/>
            <person name="Chapman S."/>
            <person name="Gujja S."/>
            <person name="Saif S."/>
            <person name="Birren B."/>
        </authorList>
    </citation>
    <scope>NUCLEOTIDE SEQUENCE [LARGE SCALE GENOMIC DNA]</scope>
    <source>
        <strain evidence="3 4">CBS 7118</strain>
    </source>
</reference>
<feature type="compositionally biased region" description="Basic and acidic residues" evidence="1">
    <location>
        <begin position="1"/>
        <end position="15"/>
    </location>
</feature>
<keyword evidence="2" id="KW-0472">Membrane</keyword>
<proteinExistence type="predicted"/>
<evidence type="ECO:0000313" key="3">
    <source>
        <dbReference type="EMBL" id="ODO06037.1"/>
    </source>
</evidence>
<dbReference type="GeneID" id="30190479"/>
<dbReference type="OrthoDB" id="10054429at2759"/>
<accession>A0A1E3K0M2</accession>
<sequence length="121" mass="13134">MSAQDHDAPSVKDPRIASSANSTIDEDDAALQKWGPHLPILLSPFYSPTSASIFNYSIVIWGAATIFGFISWLVTSPETWLHQERVERMKEVAGGEEKGSRFGVEGEKKEVVGENVGISGA</sequence>
<dbReference type="AlphaFoldDB" id="A0A1E3K0M2"/>
<dbReference type="RefSeq" id="XP_019034137.1">
    <property type="nucleotide sequence ID" value="XM_019173432.1"/>
</dbReference>
<dbReference type="EMBL" id="AWGH01000003">
    <property type="protein sequence ID" value="ODO06037.1"/>
    <property type="molecule type" value="Genomic_DNA"/>
</dbReference>
<gene>
    <name evidence="3" type="ORF">L198_01266</name>
</gene>
<feature type="region of interest" description="Disordered" evidence="1">
    <location>
        <begin position="1"/>
        <end position="24"/>
    </location>
</feature>
<name>A0A1E3K0M2_9TREE</name>
<evidence type="ECO:0000256" key="1">
    <source>
        <dbReference type="SAM" id="MobiDB-lite"/>
    </source>
</evidence>
<evidence type="ECO:0000256" key="2">
    <source>
        <dbReference type="SAM" id="Phobius"/>
    </source>
</evidence>
<organism evidence="3 4">
    <name type="scientific">Cryptococcus wingfieldii CBS 7118</name>
    <dbReference type="NCBI Taxonomy" id="1295528"/>
    <lineage>
        <taxon>Eukaryota</taxon>
        <taxon>Fungi</taxon>
        <taxon>Dikarya</taxon>
        <taxon>Basidiomycota</taxon>
        <taxon>Agaricomycotina</taxon>
        <taxon>Tremellomycetes</taxon>
        <taxon>Tremellales</taxon>
        <taxon>Cryptococcaceae</taxon>
        <taxon>Cryptococcus</taxon>
    </lineage>
</organism>
<keyword evidence="2" id="KW-1133">Transmembrane helix</keyword>
<evidence type="ECO:0000313" key="4">
    <source>
        <dbReference type="Proteomes" id="UP000094819"/>
    </source>
</evidence>
<comment type="caution">
    <text evidence="3">The sequence shown here is derived from an EMBL/GenBank/DDBJ whole genome shotgun (WGS) entry which is preliminary data.</text>
</comment>
<protein>
    <submittedName>
        <fullName evidence="3">Uncharacterized protein</fullName>
    </submittedName>
</protein>
<keyword evidence="4" id="KW-1185">Reference proteome</keyword>
<dbReference type="Proteomes" id="UP000094819">
    <property type="component" value="Unassembled WGS sequence"/>
</dbReference>
<feature type="transmembrane region" description="Helical" evidence="2">
    <location>
        <begin position="53"/>
        <end position="75"/>
    </location>
</feature>